<proteinExistence type="predicted"/>
<feature type="non-terminal residue" evidence="2">
    <location>
        <position position="421"/>
    </location>
</feature>
<keyword evidence="1" id="KW-0175">Coiled coil</keyword>
<dbReference type="Gene3D" id="1.20.1600.10">
    <property type="entry name" value="Outer membrane efflux proteins (OEP)"/>
    <property type="match status" value="1"/>
</dbReference>
<dbReference type="AlphaFoldDB" id="A0A0F9PAQ2"/>
<evidence type="ECO:0008006" key="3">
    <source>
        <dbReference type="Google" id="ProtNLM"/>
    </source>
</evidence>
<evidence type="ECO:0000256" key="1">
    <source>
        <dbReference type="SAM" id="Coils"/>
    </source>
</evidence>
<comment type="caution">
    <text evidence="2">The sequence shown here is derived from an EMBL/GenBank/DDBJ whole genome shotgun (WGS) entry which is preliminary data.</text>
</comment>
<dbReference type="PROSITE" id="PS51257">
    <property type="entry name" value="PROKAR_LIPOPROTEIN"/>
    <property type="match status" value="1"/>
</dbReference>
<reference evidence="2" key="1">
    <citation type="journal article" date="2015" name="Nature">
        <title>Complex archaea that bridge the gap between prokaryotes and eukaryotes.</title>
        <authorList>
            <person name="Spang A."/>
            <person name="Saw J.H."/>
            <person name="Jorgensen S.L."/>
            <person name="Zaremba-Niedzwiedzka K."/>
            <person name="Martijn J."/>
            <person name="Lind A.E."/>
            <person name="van Eijk R."/>
            <person name="Schleper C."/>
            <person name="Guy L."/>
            <person name="Ettema T.J."/>
        </authorList>
    </citation>
    <scope>NUCLEOTIDE SEQUENCE</scope>
</reference>
<gene>
    <name evidence="2" type="ORF">LCGC14_0866880</name>
</gene>
<protein>
    <recommendedName>
        <fullName evidence="3">Transporter</fullName>
    </recommendedName>
</protein>
<sequence length="421" mass="44937">MGQSVKGAGGMCVLALALSGCMSDISERYAPADLVSRFRSPDATQAIKPTYAEKITADSQIIQGLATRTSVLPADSVAATVASSVLAANSRTAESEVRAATLRSEAASKNWLPKIGPQVSLTSLGSLAANLVVDQVLFDNGRRAGERAFAVADVEVAAVSLAQDTNDRVATALKLYTTAAQARENAALDVVTLKDMTHFEWVMQERVKGGVSDMSDLTVLRQKLAEIRARYEASIERDATSISELNAMSITPLGDLRGIPEFQVNAFAAEPLIVVRAQAEKIRAVASAKVNRASFLPSLSAGGTIGKGSNLGLHVKSDSLLGFGTSASLEAVKMAEETATRKLRQSTEDANRDLRRLEKQISAKARQAAEATTLAAQAKRNLDIFQAQYDAGQRQVMDVVGVYETYTRQQQAQVALKYDVV</sequence>
<name>A0A0F9PAQ2_9ZZZZ</name>
<organism evidence="2">
    <name type="scientific">marine sediment metagenome</name>
    <dbReference type="NCBI Taxonomy" id="412755"/>
    <lineage>
        <taxon>unclassified sequences</taxon>
        <taxon>metagenomes</taxon>
        <taxon>ecological metagenomes</taxon>
    </lineage>
</organism>
<dbReference type="GO" id="GO:0015562">
    <property type="term" value="F:efflux transmembrane transporter activity"/>
    <property type="evidence" value="ECO:0007669"/>
    <property type="project" value="InterPro"/>
</dbReference>
<evidence type="ECO:0000313" key="2">
    <source>
        <dbReference type="EMBL" id="KKN27209.1"/>
    </source>
</evidence>
<dbReference type="EMBL" id="LAZR01002657">
    <property type="protein sequence ID" value="KKN27209.1"/>
    <property type="molecule type" value="Genomic_DNA"/>
</dbReference>
<feature type="coiled-coil region" evidence="1">
    <location>
        <begin position="340"/>
        <end position="395"/>
    </location>
</feature>
<dbReference type="SUPFAM" id="SSF56954">
    <property type="entry name" value="Outer membrane efflux proteins (OEP)"/>
    <property type="match status" value="1"/>
</dbReference>
<accession>A0A0F9PAQ2</accession>